<reference evidence="8 9" key="1">
    <citation type="submission" date="2015-04" db="EMBL/GenBank/DDBJ databases">
        <title>Draft Genome Sequence of the Novel Agar-Digesting Marine Bacterium Q1.</title>
        <authorList>
            <person name="Li Y."/>
            <person name="Li D."/>
            <person name="Chen G."/>
            <person name="Du Z."/>
        </authorList>
    </citation>
    <scope>NUCLEOTIDE SEQUENCE [LARGE SCALE GENOMIC DNA]</scope>
    <source>
        <strain evidence="8 9">Q1</strain>
    </source>
</reference>
<evidence type="ECO:0000256" key="1">
    <source>
        <dbReference type="ARBA" id="ARBA00010641"/>
    </source>
</evidence>
<dbReference type="GO" id="GO:0016987">
    <property type="term" value="F:sigma factor activity"/>
    <property type="evidence" value="ECO:0007669"/>
    <property type="project" value="UniProtKB-KW"/>
</dbReference>
<comment type="caution">
    <text evidence="8">The sequence shown here is derived from an EMBL/GenBank/DDBJ whole genome shotgun (WGS) entry which is preliminary data.</text>
</comment>
<evidence type="ECO:0000313" key="8">
    <source>
        <dbReference type="EMBL" id="KMT64016.1"/>
    </source>
</evidence>
<proteinExistence type="inferred from homology"/>
<dbReference type="Pfam" id="PF04542">
    <property type="entry name" value="Sigma70_r2"/>
    <property type="match status" value="1"/>
</dbReference>
<dbReference type="InterPro" id="IPR013325">
    <property type="entry name" value="RNA_pol_sigma_r2"/>
</dbReference>
<evidence type="ECO:0000256" key="2">
    <source>
        <dbReference type="ARBA" id="ARBA00023015"/>
    </source>
</evidence>
<evidence type="ECO:0000259" key="6">
    <source>
        <dbReference type="Pfam" id="PF04542"/>
    </source>
</evidence>
<dbReference type="GO" id="GO:0006352">
    <property type="term" value="P:DNA-templated transcription initiation"/>
    <property type="evidence" value="ECO:0007669"/>
    <property type="project" value="InterPro"/>
</dbReference>
<dbReference type="PANTHER" id="PTHR43133:SF62">
    <property type="entry name" value="RNA POLYMERASE SIGMA FACTOR SIGZ"/>
    <property type="match status" value="1"/>
</dbReference>
<evidence type="ECO:0000259" key="7">
    <source>
        <dbReference type="Pfam" id="PF04545"/>
    </source>
</evidence>
<dbReference type="InterPro" id="IPR007627">
    <property type="entry name" value="RNA_pol_sigma70_r2"/>
</dbReference>
<keyword evidence="3" id="KW-0731">Sigma factor</keyword>
<accession>A0A0J8JHX8</accession>
<name>A0A0J8JHX8_9ALTE</name>
<feature type="domain" description="RNA polymerase sigma-70 region 4" evidence="7">
    <location>
        <begin position="133"/>
        <end position="181"/>
    </location>
</feature>
<evidence type="ECO:0000256" key="4">
    <source>
        <dbReference type="ARBA" id="ARBA00023125"/>
    </source>
</evidence>
<dbReference type="GO" id="GO:0003677">
    <property type="term" value="F:DNA binding"/>
    <property type="evidence" value="ECO:0007669"/>
    <property type="project" value="UniProtKB-KW"/>
</dbReference>
<dbReference type="SUPFAM" id="SSF88946">
    <property type="entry name" value="Sigma2 domain of RNA polymerase sigma factors"/>
    <property type="match status" value="1"/>
</dbReference>
<sequence>MTPEQSQQLKQWLSDIALKRDKKAFANIFKSFAPKIKGFGMKQLKSESAANDLLQDTMSIVWRKSHLYDADKGAATTWIYTIMRNLSFDMLRKAQTQKEDSLSDDIWPIAEVVDDSGEVFSDHLMSQQIAQYLDSLPEAQKQVVQGVYFQEMTQEQLATQLEIPLGTVKSRLRLALNKLKQQIEENS</sequence>
<dbReference type="SUPFAM" id="SSF88659">
    <property type="entry name" value="Sigma3 and sigma4 domains of RNA polymerase sigma factors"/>
    <property type="match status" value="1"/>
</dbReference>
<dbReference type="InterPro" id="IPR013324">
    <property type="entry name" value="RNA_pol_sigma_r3/r4-like"/>
</dbReference>
<evidence type="ECO:0000256" key="3">
    <source>
        <dbReference type="ARBA" id="ARBA00023082"/>
    </source>
</evidence>
<dbReference type="InterPro" id="IPR036388">
    <property type="entry name" value="WH-like_DNA-bd_sf"/>
</dbReference>
<feature type="domain" description="RNA polymerase sigma-70 region 2" evidence="6">
    <location>
        <begin position="29"/>
        <end position="95"/>
    </location>
</feature>
<dbReference type="STRING" id="1513271.XM47_16625"/>
<organism evidence="8 9">
    <name type="scientific">Catenovulum maritimum</name>
    <dbReference type="NCBI Taxonomy" id="1513271"/>
    <lineage>
        <taxon>Bacteria</taxon>
        <taxon>Pseudomonadati</taxon>
        <taxon>Pseudomonadota</taxon>
        <taxon>Gammaproteobacteria</taxon>
        <taxon>Alteromonadales</taxon>
        <taxon>Alteromonadaceae</taxon>
        <taxon>Catenovulum</taxon>
    </lineage>
</organism>
<dbReference type="AlphaFoldDB" id="A0A0J8JHX8"/>
<keyword evidence="9" id="KW-1185">Reference proteome</keyword>
<dbReference type="PANTHER" id="PTHR43133">
    <property type="entry name" value="RNA POLYMERASE ECF-TYPE SIGMA FACTO"/>
    <property type="match status" value="1"/>
</dbReference>
<dbReference type="Gene3D" id="1.10.10.10">
    <property type="entry name" value="Winged helix-like DNA-binding domain superfamily/Winged helix DNA-binding domain"/>
    <property type="match status" value="1"/>
</dbReference>
<dbReference type="CDD" id="cd06171">
    <property type="entry name" value="Sigma70_r4"/>
    <property type="match status" value="1"/>
</dbReference>
<dbReference type="NCBIfam" id="TIGR02937">
    <property type="entry name" value="sigma70-ECF"/>
    <property type="match status" value="1"/>
</dbReference>
<dbReference type="Gene3D" id="1.10.1740.10">
    <property type="match status" value="1"/>
</dbReference>
<dbReference type="InterPro" id="IPR007630">
    <property type="entry name" value="RNA_pol_sigma70_r4"/>
</dbReference>
<gene>
    <name evidence="8" type="ORF">XM47_16625</name>
</gene>
<keyword evidence="4" id="KW-0238">DNA-binding</keyword>
<protein>
    <submittedName>
        <fullName evidence="8">RNA polymerase sigma factor</fullName>
    </submittedName>
</protein>
<dbReference type="InterPro" id="IPR014284">
    <property type="entry name" value="RNA_pol_sigma-70_dom"/>
</dbReference>
<dbReference type="Proteomes" id="UP000037600">
    <property type="component" value="Unassembled WGS sequence"/>
</dbReference>
<evidence type="ECO:0000256" key="5">
    <source>
        <dbReference type="ARBA" id="ARBA00023163"/>
    </source>
</evidence>
<evidence type="ECO:0000313" key="9">
    <source>
        <dbReference type="Proteomes" id="UP000037600"/>
    </source>
</evidence>
<dbReference type="Pfam" id="PF04545">
    <property type="entry name" value="Sigma70_r4"/>
    <property type="match status" value="1"/>
</dbReference>
<keyword evidence="2" id="KW-0805">Transcription regulation</keyword>
<dbReference type="InterPro" id="IPR039425">
    <property type="entry name" value="RNA_pol_sigma-70-like"/>
</dbReference>
<dbReference type="EMBL" id="LAZL01000034">
    <property type="protein sequence ID" value="KMT64016.1"/>
    <property type="molecule type" value="Genomic_DNA"/>
</dbReference>
<keyword evidence="5" id="KW-0804">Transcription</keyword>
<comment type="similarity">
    <text evidence="1">Belongs to the sigma-70 factor family. ECF subfamily.</text>
</comment>